<reference evidence="2 3" key="1">
    <citation type="submission" date="2020-01" db="EMBL/GenBank/DDBJ databases">
        <title>Genome sequence of Arachis hypogaea, cultivar Shitouqi.</title>
        <authorList>
            <person name="Zhuang W."/>
            <person name="Chen H."/>
            <person name="Varshney R."/>
            <person name="Wang D."/>
            <person name="Ming R."/>
        </authorList>
    </citation>
    <scope>NUCLEOTIDE SEQUENCE [LARGE SCALE GENOMIC DNA]</scope>
    <source>
        <tissue evidence="2">Young leaf</tissue>
    </source>
</reference>
<dbReference type="Proteomes" id="UP000464620">
    <property type="component" value="Chromosome B09"/>
</dbReference>
<keyword evidence="1" id="KW-0812">Transmembrane</keyword>
<feature type="transmembrane region" description="Helical" evidence="1">
    <location>
        <begin position="46"/>
        <end position="67"/>
    </location>
</feature>
<evidence type="ECO:0000313" key="3">
    <source>
        <dbReference type="Proteomes" id="UP000464620"/>
    </source>
</evidence>
<proteinExistence type="predicted"/>
<gene>
    <name evidence="2" type="ORF">DS421_19g661520</name>
</gene>
<protein>
    <submittedName>
        <fullName evidence="2">Uncharacterized protein</fullName>
    </submittedName>
</protein>
<keyword evidence="1" id="KW-1133">Transmembrane helix</keyword>
<name>A0A6B9VBY0_ARAHY</name>
<sequence>MIRSPTLLTSTTSFFHCLSTIIPTPFLFFTFPVYQSLKPEVSNSLAFAPTHFVSCRHIMLIFLLVMVSTTSMDFPVRVPMFHVPNLNLLSLRPLPFPL</sequence>
<evidence type="ECO:0000313" key="2">
    <source>
        <dbReference type="EMBL" id="QHN78455.1"/>
    </source>
</evidence>
<evidence type="ECO:0000256" key="1">
    <source>
        <dbReference type="SAM" id="Phobius"/>
    </source>
</evidence>
<accession>A0A6B9VBY0</accession>
<dbReference type="EMBL" id="CP031001">
    <property type="protein sequence ID" value="QHN78455.1"/>
    <property type="molecule type" value="Genomic_DNA"/>
</dbReference>
<keyword evidence="1" id="KW-0472">Membrane</keyword>
<organism evidence="2 3">
    <name type="scientific">Arachis hypogaea</name>
    <name type="common">Peanut</name>
    <dbReference type="NCBI Taxonomy" id="3818"/>
    <lineage>
        <taxon>Eukaryota</taxon>
        <taxon>Viridiplantae</taxon>
        <taxon>Streptophyta</taxon>
        <taxon>Embryophyta</taxon>
        <taxon>Tracheophyta</taxon>
        <taxon>Spermatophyta</taxon>
        <taxon>Magnoliopsida</taxon>
        <taxon>eudicotyledons</taxon>
        <taxon>Gunneridae</taxon>
        <taxon>Pentapetalae</taxon>
        <taxon>rosids</taxon>
        <taxon>fabids</taxon>
        <taxon>Fabales</taxon>
        <taxon>Fabaceae</taxon>
        <taxon>Papilionoideae</taxon>
        <taxon>50 kb inversion clade</taxon>
        <taxon>dalbergioids sensu lato</taxon>
        <taxon>Dalbergieae</taxon>
        <taxon>Pterocarpus clade</taxon>
        <taxon>Arachis</taxon>
    </lineage>
</organism>
<feature type="transmembrane region" description="Helical" evidence="1">
    <location>
        <begin position="12"/>
        <end position="34"/>
    </location>
</feature>
<dbReference type="AlphaFoldDB" id="A0A6B9VBY0"/>